<dbReference type="EMBL" id="APPK01000049">
    <property type="protein sequence ID" value="ENV20418.1"/>
    <property type="molecule type" value="Genomic_DNA"/>
</dbReference>
<reference evidence="1 2" key="1">
    <citation type="submission" date="2013-02" db="EMBL/GenBank/DDBJ databases">
        <title>The Genome Sequence of Acinetobacter bereziniae NIPH 3.</title>
        <authorList>
            <consortium name="The Broad Institute Genome Sequencing Platform"/>
            <consortium name="The Broad Institute Genome Sequencing Center for Infectious Disease"/>
            <person name="Cerqueira G."/>
            <person name="Feldgarden M."/>
            <person name="Courvalin P."/>
            <person name="Perichon B."/>
            <person name="Grillot-Courvalin C."/>
            <person name="Clermont D."/>
            <person name="Rocha E."/>
            <person name="Yoon E.-J."/>
            <person name="Nemec A."/>
            <person name="Walker B."/>
            <person name="Young S.K."/>
            <person name="Zeng Q."/>
            <person name="Gargeya S."/>
            <person name="Fitzgerald M."/>
            <person name="Haas B."/>
            <person name="Abouelleil A."/>
            <person name="Alvarado L."/>
            <person name="Arachchi H.M."/>
            <person name="Berlin A.M."/>
            <person name="Chapman S.B."/>
            <person name="Dewar J."/>
            <person name="Goldberg J."/>
            <person name="Griggs A."/>
            <person name="Gujja S."/>
            <person name="Hansen M."/>
            <person name="Howarth C."/>
            <person name="Imamovic A."/>
            <person name="Larimer J."/>
            <person name="McCowan C."/>
            <person name="Murphy C."/>
            <person name="Neiman D."/>
            <person name="Pearson M."/>
            <person name="Priest M."/>
            <person name="Roberts A."/>
            <person name="Saif S."/>
            <person name="Shea T."/>
            <person name="Sisk P."/>
            <person name="Sykes S."/>
            <person name="Wortman J."/>
            <person name="Nusbaum C."/>
            <person name="Birren B."/>
        </authorList>
    </citation>
    <scope>NUCLEOTIDE SEQUENCE [LARGE SCALE GENOMIC DNA]</scope>
    <source>
        <strain evidence="1 2">NIPH 3</strain>
    </source>
</reference>
<protein>
    <recommendedName>
        <fullName evidence="3">Restriction alleviation protein, Lar family</fullName>
    </recommendedName>
</protein>
<evidence type="ECO:0008006" key="3">
    <source>
        <dbReference type="Google" id="ProtNLM"/>
    </source>
</evidence>
<dbReference type="Proteomes" id="UP000013270">
    <property type="component" value="Unassembled WGS sequence"/>
</dbReference>
<proteinExistence type="predicted"/>
<sequence>MGNIWHVDQDNNMRPDVKFDPCPWCGSDSISVDSKSITLKDYGEVWSAEASCHECGSSGPSTSIASWPDHPLHEEQLYIDDNNEREVVNFAVKVWNCRQ</sequence>
<comment type="caution">
    <text evidence="1">The sequence shown here is derived from an EMBL/GenBank/DDBJ whole genome shotgun (WGS) entry which is preliminary data.</text>
</comment>
<evidence type="ECO:0000313" key="1">
    <source>
        <dbReference type="EMBL" id="ENV20418.1"/>
    </source>
</evidence>
<dbReference type="RefSeq" id="WP_004824753.1">
    <property type="nucleotide sequence ID" value="NZ_KB849459.1"/>
</dbReference>
<name>N8YLH2_ACIBZ</name>
<gene>
    <name evidence="1" type="ORF">F963_03703</name>
</gene>
<accession>N8YLH2</accession>
<dbReference type="HOGENOM" id="CLU_2299619_0_0_6"/>
<organism evidence="1 2">
    <name type="scientific">Acinetobacter bereziniae NIPH 3</name>
    <dbReference type="NCBI Taxonomy" id="1217651"/>
    <lineage>
        <taxon>Bacteria</taxon>
        <taxon>Pseudomonadati</taxon>
        <taxon>Pseudomonadota</taxon>
        <taxon>Gammaproteobacteria</taxon>
        <taxon>Moraxellales</taxon>
        <taxon>Moraxellaceae</taxon>
        <taxon>Acinetobacter</taxon>
    </lineage>
</organism>
<evidence type="ECO:0000313" key="2">
    <source>
        <dbReference type="Proteomes" id="UP000013270"/>
    </source>
</evidence>
<dbReference type="AlphaFoldDB" id="N8YLH2"/>